<dbReference type="EMBL" id="CH476744">
    <property type="protein sequence ID" value="EIE89236.1"/>
    <property type="molecule type" value="Genomic_DNA"/>
</dbReference>
<sequence>MSPCGNDLPGSRRPQTPHLVCLDAPHLQPFPPFLVAKPKRDVSQPSPTAIARQLPSPAEPTDFKRIHVAARHFLSLQPMRSNLRRLHINIRRILDIHYSDRNLVGFIHN</sequence>
<evidence type="ECO:0000256" key="1">
    <source>
        <dbReference type="SAM" id="MobiDB-lite"/>
    </source>
</evidence>
<dbReference type="GeneID" id="93620912"/>
<proteinExistence type="predicted"/>
<feature type="region of interest" description="Disordered" evidence="1">
    <location>
        <begin position="37"/>
        <end position="57"/>
    </location>
</feature>
<protein>
    <submittedName>
        <fullName evidence="2">Uncharacterized protein</fullName>
    </submittedName>
</protein>
<accession>I1CLA6</accession>
<organism evidence="2 3">
    <name type="scientific">Rhizopus delemar (strain RA 99-880 / ATCC MYA-4621 / FGSC 9543 / NRRL 43880)</name>
    <name type="common">Mucormycosis agent</name>
    <name type="synonym">Rhizopus arrhizus var. delemar</name>
    <dbReference type="NCBI Taxonomy" id="246409"/>
    <lineage>
        <taxon>Eukaryota</taxon>
        <taxon>Fungi</taxon>
        <taxon>Fungi incertae sedis</taxon>
        <taxon>Mucoromycota</taxon>
        <taxon>Mucoromycotina</taxon>
        <taxon>Mucoromycetes</taxon>
        <taxon>Mucorales</taxon>
        <taxon>Mucorineae</taxon>
        <taxon>Rhizopodaceae</taxon>
        <taxon>Rhizopus</taxon>
    </lineage>
</organism>
<evidence type="ECO:0000313" key="3">
    <source>
        <dbReference type="Proteomes" id="UP000009138"/>
    </source>
</evidence>
<dbReference type="RefSeq" id="XP_067524632.1">
    <property type="nucleotide sequence ID" value="XM_067668531.1"/>
</dbReference>
<dbReference type="InParanoid" id="I1CLA6"/>
<dbReference type="VEuPathDB" id="FungiDB:RO3G_13947"/>
<keyword evidence="3" id="KW-1185">Reference proteome</keyword>
<evidence type="ECO:0000313" key="2">
    <source>
        <dbReference type="EMBL" id="EIE89236.1"/>
    </source>
</evidence>
<name>I1CLA6_RHIO9</name>
<dbReference type="AlphaFoldDB" id="I1CLA6"/>
<reference evidence="2 3" key="1">
    <citation type="journal article" date="2009" name="PLoS Genet.">
        <title>Genomic analysis of the basal lineage fungus Rhizopus oryzae reveals a whole-genome duplication.</title>
        <authorList>
            <person name="Ma L.-J."/>
            <person name="Ibrahim A.S."/>
            <person name="Skory C."/>
            <person name="Grabherr M.G."/>
            <person name="Burger G."/>
            <person name="Butler M."/>
            <person name="Elias M."/>
            <person name="Idnurm A."/>
            <person name="Lang B.F."/>
            <person name="Sone T."/>
            <person name="Abe A."/>
            <person name="Calvo S.E."/>
            <person name="Corrochano L.M."/>
            <person name="Engels R."/>
            <person name="Fu J."/>
            <person name="Hansberg W."/>
            <person name="Kim J.-M."/>
            <person name="Kodira C.D."/>
            <person name="Koehrsen M.J."/>
            <person name="Liu B."/>
            <person name="Miranda-Saavedra D."/>
            <person name="O'Leary S."/>
            <person name="Ortiz-Castellanos L."/>
            <person name="Poulter R."/>
            <person name="Rodriguez-Romero J."/>
            <person name="Ruiz-Herrera J."/>
            <person name="Shen Y.-Q."/>
            <person name="Zeng Q."/>
            <person name="Galagan J."/>
            <person name="Birren B.W."/>
            <person name="Cuomo C.A."/>
            <person name="Wickes B.L."/>
        </authorList>
    </citation>
    <scope>NUCLEOTIDE SEQUENCE [LARGE SCALE GENOMIC DNA]</scope>
    <source>
        <strain evidence="3">RA 99-880 / ATCC MYA-4621 / FGSC 9543 / NRRL 43880</strain>
    </source>
</reference>
<dbReference type="Proteomes" id="UP000009138">
    <property type="component" value="Unassembled WGS sequence"/>
</dbReference>
<gene>
    <name evidence="2" type="ORF">RO3G_13947</name>
</gene>